<feature type="non-terminal residue" evidence="2">
    <location>
        <position position="143"/>
    </location>
</feature>
<name>A0A820L503_9BILA</name>
<dbReference type="Proteomes" id="UP000663874">
    <property type="component" value="Unassembled WGS sequence"/>
</dbReference>
<dbReference type="InterPro" id="IPR002589">
    <property type="entry name" value="Macro_dom"/>
</dbReference>
<gene>
    <name evidence="2" type="ORF">FNK824_LOCUS42423</name>
</gene>
<dbReference type="PROSITE" id="PS51154">
    <property type="entry name" value="MACRO"/>
    <property type="match status" value="1"/>
</dbReference>
<sequence>MHRLQLSSAESGLIRADAYKLARIIERQTNTIIRDVAVDQTNSTLKTNDNDTNSTLAVVINSRDQTIVVEKGDITKIKNVDAIVNAANGPLYHAGGVDKTIADAAGPALDQECKQLIAKNRGLPIPTGKAVKTTAGNLPFKCV</sequence>
<reference evidence="2" key="1">
    <citation type="submission" date="2021-02" db="EMBL/GenBank/DDBJ databases">
        <authorList>
            <person name="Nowell W R."/>
        </authorList>
    </citation>
    <scope>NUCLEOTIDE SEQUENCE</scope>
</reference>
<dbReference type="AlphaFoldDB" id="A0A820L503"/>
<proteinExistence type="predicted"/>
<evidence type="ECO:0000313" key="3">
    <source>
        <dbReference type="Proteomes" id="UP000663874"/>
    </source>
</evidence>
<dbReference type="Gene3D" id="3.40.220.10">
    <property type="entry name" value="Leucine Aminopeptidase, subunit E, domain 1"/>
    <property type="match status" value="1"/>
</dbReference>
<dbReference type="InterPro" id="IPR043472">
    <property type="entry name" value="Macro_dom-like"/>
</dbReference>
<organism evidence="2 3">
    <name type="scientific">Rotaria sordida</name>
    <dbReference type="NCBI Taxonomy" id="392033"/>
    <lineage>
        <taxon>Eukaryota</taxon>
        <taxon>Metazoa</taxon>
        <taxon>Spiralia</taxon>
        <taxon>Gnathifera</taxon>
        <taxon>Rotifera</taxon>
        <taxon>Eurotatoria</taxon>
        <taxon>Bdelloidea</taxon>
        <taxon>Philodinida</taxon>
        <taxon>Philodinidae</taxon>
        <taxon>Rotaria</taxon>
    </lineage>
</organism>
<accession>A0A820L503</accession>
<comment type="caution">
    <text evidence="2">The sequence shown here is derived from an EMBL/GenBank/DDBJ whole genome shotgun (WGS) entry which is preliminary data.</text>
</comment>
<evidence type="ECO:0000313" key="2">
    <source>
        <dbReference type="EMBL" id="CAF4353575.1"/>
    </source>
</evidence>
<dbReference type="SUPFAM" id="SSF52949">
    <property type="entry name" value="Macro domain-like"/>
    <property type="match status" value="1"/>
</dbReference>
<dbReference type="EMBL" id="CAJOBE010049836">
    <property type="protein sequence ID" value="CAF4353575.1"/>
    <property type="molecule type" value="Genomic_DNA"/>
</dbReference>
<evidence type="ECO:0000259" key="1">
    <source>
        <dbReference type="PROSITE" id="PS51154"/>
    </source>
</evidence>
<feature type="domain" description="Macro" evidence="1">
    <location>
        <begin position="54"/>
        <end position="143"/>
    </location>
</feature>
<protein>
    <recommendedName>
        <fullName evidence="1">Macro domain-containing protein</fullName>
    </recommendedName>
</protein>
<dbReference type="Pfam" id="PF01661">
    <property type="entry name" value="Macro"/>
    <property type="match status" value="1"/>
</dbReference>
<dbReference type="PANTHER" id="PTHR11106">
    <property type="entry name" value="GANGLIOSIDE INDUCED DIFFERENTIATION ASSOCIATED PROTEIN 2-RELATED"/>
    <property type="match status" value="1"/>
</dbReference>